<evidence type="ECO:0000313" key="8">
    <source>
        <dbReference type="EMBL" id="RGC16745.1"/>
    </source>
</evidence>
<dbReference type="RefSeq" id="WP_054344230.1">
    <property type="nucleotide sequence ID" value="NZ_BAABYY010000002.1"/>
</dbReference>
<dbReference type="GO" id="GO:0019324">
    <property type="term" value="P:L-lyxose metabolic process"/>
    <property type="evidence" value="ECO:0007669"/>
    <property type="project" value="TreeGrafter"/>
</dbReference>
<dbReference type="GO" id="GO:0019301">
    <property type="term" value="P:rhamnose catabolic process"/>
    <property type="evidence" value="ECO:0007669"/>
    <property type="project" value="UniProtKB-UniRule"/>
</dbReference>
<dbReference type="AlphaFoldDB" id="A0A3E2VZ59"/>
<dbReference type="HAMAP" id="MF_00541">
    <property type="entry name" value="RhaA"/>
    <property type="match status" value="1"/>
</dbReference>
<dbReference type="GO" id="GO:0005737">
    <property type="term" value="C:cytoplasm"/>
    <property type="evidence" value="ECO:0007669"/>
    <property type="project" value="UniProtKB-SubCell"/>
</dbReference>
<dbReference type="InterPro" id="IPR050337">
    <property type="entry name" value="L-rhamnose_isomerase"/>
</dbReference>
<dbReference type="UniPathway" id="UPA00541">
    <property type="reaction ID" value="UER00601"/>
</dbReference>
<keyword evidence="3 6" id="KW-0464">Manganese</keyword>
<proteinExistence type="inferred from homology"/>
<dbReference type="NCBIfam" id="NF002203">
    <property type="entry name" value="PRK01076.1"/>
    <property type="match status" value="1"/>
</dbReference>
<dbReference type="EMBL" id="JAKTMA010000021">
    <property type="protein sequence ID" value="MCR0233616.1"/>
    <property type="molecule type" value="Genomic_DNA"/>
</dbReference>
<dbReference type="GO" id="GO:0030145">
    <property type="term" value="F:manganese ion binding"/>
    <property type="evidence" value="ECO:0007669"/>
    <property type="project" value="UniProtKB-UniRule"/>
</dbReference>
<comment type="catalytic activity">
    <reaction evidence="6">
        <text>L-rhamnopyranose = L-rhamnulose</text>
        <dbReference type="Rhea" id="RHEA:23160"/>
        <dbReference type="ChEBI" id="CHEBI:17897"/>
        <dbReference type="ChEBI" id="CHEBI:62346"/>
        <dbReference type="EC" id="5.3.1.14"/>
    </reaction>
</comment>
<feature type="binding site" evidence="6">
    <location>
        <position position="295"/>
    </location>
    <ligand>
        <name>Mn(2+)</name>
        <dbReference type="ChEBI" id="CHEBI:29035"/>
    </ligand>
</feature>
<feature type="binding site" evidence="6">
    <location>
        <position position="263"/>
    </location>
    <ligand>
        <name>Mn(2+)</name>
        <dbReference type="ChEBI" id="CHEBI:29035"/>
    </ligand>
</feature>
<evidence type="ECO:0000313" key="7">
    <source>
        <dbReference type="EMBL" id="MCR0233616.1"/>
    </source>
</evidence>
<dbReference type="EC" id="5.3.1.14" evidence="6"/>
<comment type="similarity">
    <text evidence="6">Belongs to the rhamnose isomerase family.</text>
</comment>
<comment type="pathway">
    <text evidence="6">Carbohydrate degradation; L-rhamnose degradation; glycerone phosphate from L-rhamnose: step 1/3.</text>
</comment>
<dbReference type="Gene3D" id="3.20.20.150">
    <property type="entry name" value="Divalent-metal-dependent TIM barrel enzymes"/>
    <property type="match status" value="1"/>
</dbReference>
<evidence type="ECO:0000256" key="5">
    <source>
        <dbReference type="ARBA" id="ARBA00023308"/>
    </source>
</evidence>
<dbReference type="PANTHER" id="PTHR30268">
    <property type="entry name" value="L-RHAMNOSE ISOMERASE"/>
    <property type="match status" value="1"/>
</dbReference>
<dbReference type="GO" id="GO:0008740">
    <property type="term" value="F:L-rhamnose isomerase activity"/>
    <property type="evidence" value="ECO:0007669"/>
    <property type="project" value="UniProtKB-UniRule"/>
</dbReference>
<reference evidence="8 9" key="1">
    <citation type="submission" date="2018-08" db="EMBL/GenBank/DDBJ databases">
        <title>A genome reference for cultivated species of the human gut microbiota.</title>
        <authorList>
            <person name="Zou Y."/>
            <person name="Xue W."/>
            <person name="Luo G."/>
        </authorList>
    </citation>
    <scope>NUCLEOTIDE SEQUENCE [LARGE SCALE GENOMIC DNA]</scope>
    <source>
        <strain evidence="8 9">OF01-2LB</strain>
    </source>
</reference>
<keyword evidence="4 6" id="KW-0413">Isomerase</keyword>
<keyword evidence="5 6" id="KW-0684">Rhamnose metabolism</keyword>
<comment type="function">
    <text evidence="6">Catalyzes the interconversion of L-rhamnose and L-rhamnulose.</text>
</comment>
<dbReference type="Proteomes" id="UP000260025">
    <property type="component" value="Unassembled WGS sequence"/>
</dbReference>
<evidence type="ECO:0000256" key="2">
    <source>
        <dbReference type="ARBA" id="ARBA00022723"/>
    </source>
</evidence>
<comment type="caution">
    <text evidence="8">The sequence shown here is derived from an EMBL/GenBank/DDBJ whole genome shotgun (WGS) entry which is preliminary data.</text>
</comment>
<keyword evidence="1 6" id="KW-0963">Cytoplasm</keyword>
<feature type="binding site" evidence="6">
    <location>
        <position position="297"/>
    </location>
    <ligand>
        <name>Mn(2+)</name>
        <dbReference type="ChEBI" id="CHEBI:29035"/>
    </ligand>
</feature>
<name>A0A3E2VZ59_CLOIN</name>
<reference evidence="7" key="2">
    <citation type="journal article" date="2022" name="Clin. Infect. Dis.">
        <title>Association between Clostridium innocuum and antibiotic-associated diarrhea in adults and children: A cross-sectional study and comparative genomics analysis.</title>
        <authorList>
            <person name="Cherny K.E."/>
            <person name="Muscat E.B."/>
            <person name="Balaji A."/>
            <person name="Mukherjee J."/>
            <person name="Ozer E.A."/>
            <person name="Angarone M.P."/>
            <person name="Hauser A.R."/>
            <person name="Sichel J.S."/>
            <person name="Amponsah E."/>
            <person name="Kociolek L.K."/>
        </authorList>
    </citation>
    <scope>NUCLEOTIDE SEQUENCE</scope>
    <source>
        <strain evidence="7">NU1-AC-029v</strain>
    </source>
</reference>
<accession>A0A3E2VZ59</accession>
<dbReference type="Pfam" id="PF06134">
    <property type="entry name" value="RhaA"/>
    <property type="match status" value="1"/>
</dbReference>
<sequence length="411" mass="47622">MKHIERNYEIAKETFKEYGIDTDVVLEKMDMIPVSIHCWQLDDLHGFEGFDYELSGGIAVTGNAPCKVHDMTSYYAEMERVLSYIPGKNRIAIHAMYLDNEGKNIDRDEIEPHHFDRWIAFARKHGIGLDFNPSYFSHPKATDGFTLSSIHEDIRRFWIEHGKRSRRIGGYIGKQLKDTCYTNHWIPDGYKDTCADTLGPRLRLIEALDEIFAEDIDRHYNVDSLESKVFGLGSESYVTGSHEFYTNYVMNRKNSIICLDVGHYHPTESVAAKLSSYLAFGQEIMLHVSRPVRWDSDHVVILDEETENIMKEIKRANAFDKVHIGLDFFDGTLDRSAATILGARSAKLAIMKALLEPSMLLQEAELKEDFTKRITLMEEIKSLPYSYVWDMYCDRYKMPGNDWYESYIREV</sequence>
<evidence type="ECO:0000256" key="1">
    <source>
        <dbReference type="ARBA" id="ARBA00022490"/>
    </source>
</evidence>
<dbReference type="InterPro" id="IPR009308">
    <property type="entry name" value="Rhamnose_isomerase"/>
</dbReference>
<comment type="subcellular location">
    <subcellularLocation>
        <location evidence="6">Cytoplasm</location>
    </subcellularLocation>
</comment>
<protein>
    <recommendedName>
        <fullName evidence="6">L-rhamnose isomerase</fullName>
        <ecNumber evidence="6">5.3.1.14</ecNumber>
    </recommendedName>
</protein>
<evidence type="ECO:0000313" key="9">
    <source>
        <dbReference type="Proteomes" id="UP000260025"/>
    </source>
</evidence>
<dbReference type="EMBL" id="QVEV01000007">
    <property type="protein sequence ID" value="RGC16745.1"/>
    <property type="molecule type" value="Genomic_DNA"/>
</dbReference>
<dbReference type="Proteomes" id="UP001203972">
    <property type="component" value="Unassembled WGS sequence"/>
</dbReference>
<dbReference type="OrthoDB" id="9766697at2"/>
<evidence type="ECO:0000256" key="6">
    <source>
        <dbReference type="HAMAP-Rule" id="MF_00541"/>
    </source>
</evidence>
<dbReference type="InterPro" id="IPR036237">
    <property type="entry name" value="Xyl_isomerase-like_sf"/>
</dbReference>
<dbReference type="SUPFAM" id="SSF51658">
    <property type="entry name" value="Xylose isomerase-like"/>
    <property type="match status" value="1"/>
</dbReference>
<evidence type="ECO:0000256" key="4">
    <source>
        <dbReference type="ARBA" id="ARBA00023235"/>
    </source>
</evidence>
<comment type="cofactor">
    <cofactor evidence="6">
        <name>Mn(2+)</name>
        <dbReference type="ChEBI" id="CHEBI:29035"/>
    </cofactor>
    <text evidence="6">Binds 1 Mn(2+) ion per subunit.</text>
</comment>
<gene>
    <name evidence="6" type="primary">rhaA</name>
    <name evidence="8" type="ORF">DXA38_06825</name>
    <name evidence="7" type="ORF">MKC95_12630</name>
</gene>
<dbReference type="PANTHER" id="PTHR30268:SF0">
    <property type="entry name" value="L-RHAMNOSE ISOMERASE"/>
    <property type="match status" value="1"/>
</dbReference>
<evidence type="ECO:0000256" key="3">
    <source>
        <dbReference type="ARBA" id="ARBA00023211"/>
    </source>
</evidence>
<keyword evidence="2 6" id="KW-0479">Metal-binding</keyword>
<organism evidence="8 9">
    <name type="scientific">Clostridium innocuum</name>
    <dbReference type="NCBI Taxonomy" id="1522"/>
    <lineage>
        <taxon>Bacteria</taxon>
        <taxon>Bacillati</taxon>
        <taxon>Bacillota</taxon>
        <taxon>Clostridia</taxon>
        <taxon>Eubacteriales</taxon>
        <taxon>Clostridiaceae</taxon>
        <taxon>Clostridium</taxon>
    </lineage>
</organism>